<proteinExistence type="predicted"/>
<sequence length="142" mass="15797">MKSQESSDDLSFLHYIPEYSDDETDSDTNDRKSESSTRRGFRAGVGSGYKNHHTPSLSVTQSPSSMPSSFFSSTLSGRAGTPSLKRALEFSHLYPEFPRKRATYSDSSAMFLGQESLELQKDERPSVVMSCAKHSSDQKLDI</sequence>
<accession>A0A1J9PXR3</accession>
<feature type="compositionally biased region" description="Low complexity" evidence="1">
    <location>
        <begin position="54"/>
        <end position="76"/>
    </location>
</feature>
<feature type="region of interest" description="Disordered" evidence="1">
    <location>
        <begin position="1"/>
        <end position="79"/>
    </location>
</feature>
<gene>
    <name evidence="2" type="ORF">AJ78_06761</name>
</gene>
<reference evidence="2 3" key="1">
    <citation type="submission" date="2015-07" db="EMBL/GenBank/DDBJ databases">
        <title>Emmonsia species relationships and genome sequence.</title>
        <authorList>
            <consortium name="The Broad Institute Genomics Platform"/>
            <person name="Cuomo C.A."/>
            <person name="Munoz J.F."/>
            <person name="Imamovic A."/>
            <person name="Priest M.E."/>
            <person name="Young S."/>
            <person name="Clay O.K."/>
            <person name="McEwen J.G."/>
        </authorList>
    </citation>
    <scope>NUCLEOTIDE SEQUENCE [LARGE SCALE GENOMIC DNA]</scope>
    <source>
        <strain evidence="2 3">UAMH 9510</strain>
    </source>
</reference>
<comment type="caution">
    <text evidence="2">The sequence shown here is derived from an EMBL/GenBank/DDBJ whole genome shotgun (WGS) entry which is preliminary data.</text>
</comment>
<evidence type="ECO:0000313" key="2">
    <source>
        <dbReference type="EMBL" id="OJD12675.1"/>
    </source>
</evidence>
<evidence type="ECO:0000313" key="3">
    <source>
        <dbReference type="Proteomes" id="UP000182235"/>
    </source>
</evidence>
<keyword evidence="3" id="KW-1185">Reference proteome</keyword>
<name>A0A1J9PXR3_9EURO</name>
<feature type="compositionally biased region" description="Basic and acidic residues" evidence="1">
    <location>
        <begin position="28"/>
        <end position="37"/>
    </location>
</feature>
<dbReference type="EMBL" id="LGRN01000376">
    <property type="protein sequence ID" value="OJD12675.1"/>
    <property type="molecule type" value="Genomic_DNA"/>
</dbReference>
<dbReference type="AlphaFoldDB" id="A0A1J9PXR3"/>
<organism evidence="2 3">
    <name type="scientific">Emergomyces pasteurianus Ep9510</name>
    <dbReference type="NCBI Taxonomy" id="1447872"/>
    <lineage>
        <taxon>Eukaryota</taxon>
        <taxon>Fungi</taxon>
        <taxon>Dikarya</taxon>
        <taxon>Ascomycota</taxon>
        <taxon>Pezizomycotina</taxon>
        <taxon>Eurotiomycetes</taxon>
        <taxon>Eurotiomycetidae</taxon>
        <taxon>Onygenales</taxon>
        <taxon>Ajellomycetaceae</taxon>
        <taxon>Emergomyces</taxon>
    </lineage>
</organism>
<evidence type="ECO:0000256" key="1">
    <source>
        <dbReference type="SAM" id="MobiDB-lite"/>
    </source>
</evidence>
<dbReference type="Proteomes" id="UP000182235">
    <property type="component" value="Unassembled WGS sequence"/>
</dbReference>
<feature type="region of interest" description="Disordered" evidence="1">
    <location>
        <begin position="122"/>
        <end position="142"/>
    </location>
</feature>
<protein>
    <submittedName>
        <fullName evidence="2">Uncharacterized protein</fullName>
    </submittedName>
</protein>